<evidence type="ECO:0000256" key="1">
    <source>
        <dbReference type="SAM" id="MobiDB-lite"/>
    </source>
</evidence>
<accession>A0ABP0Z004</accession>
<reference evidence="2 3" key="1">
    <citation type="submission" date="2024-03" db="EMBL/GenBank/DDBJ databases">
        <authorList>
            <person name="Gkanogiannis A."/>
            <person name="Becerra Lopez-Lavalle L."/>
        </authorList>
    </citation>
    <scope>NUCLEOTIDE SEQUENCE [LARGE SCALE GENOMIC DNA]</scope>
</reference>
<sequence length="160" mass="18269">MEPQENFSFQPINGGSTPITESLPLYSLALKSIDHHEKEDRGYENVDRSSEKKSNGAHRKTNCCSRDRKINEIAIDSDAEEDEKMDMLWEDFNEELLKNLSSRFGSHKLPELEDLESEEATEGGGALLSARMAGVVVIMKVLKKLLFLHSFRRKLKARTW</sequence>
<feature type="region of interest" description="Disordered" evidence="1">
    <location>
        <begin position="1"/>
        <end position="20"/>
    </location>
</feature>
<organism evidence="2 3">
    <name type="scientific">Citrullus colocynthis</name>
    <name type="common">colocynth</name>
    <dbReference type="NCBI Taxonomy" id="252529"/>
    <lineage>
        <taxon>Eukaryota</taxon>
        <taxon>Viridiplantae</taxon>
        <taxon>Streptophyta</taxon>
        <taxon>Embryophyta</taxon>
        <taxon>Tracheophyta</taxon>
        <taxon>Spermatophyta</taxon>
        <taxon>Magnoliopsida</taxon>
        <taxon>eudicotyledons</taxon>
        <taxon>Gunneridae</taxon>
        <taxon>Pentapetalae</taxon>
        <taxon>rosids</taxon>
        <taxon>fabids</taxon>
        <taxon>Cucurbitales</taxon>
        <taxon>Cucurbitaceae</taxon>
        <taxon>Benincaseae</taxon>
        <taxon>Citrullus</taxon>
    </lineage>
</organism>
<proteinExistence type="predicted"/>
<gene>
    <name evidence="2" type="ORF">CITCOLO1_LOCUS18453</name>
</gene>
<dbReference type="Proteomes" id="UP001642487">
    <property type="component" value="Chromosome 7"/>
</dbReference>
<dbReference type="EMBL" id="OZ021741">
    <property type="protein sequence ID" value="CAK9326115.1"/>
    <property type="molecule type" value="Genomic_DNA"/>
</dbReference>
<evidence type="ECO:0000313" key="3">
    <source>
        <dbReference type="Proteomes" id="UP001642487"/>
    </source>
</evidence>
<keyword evidence="3" id="KW-1185">Reference proteome</keyword>
<feature type="compositionally biased region" description="Basic and acidic residues" evidence="1">
    <location>
        <begin position="36"/>
        <end position="54"/>
    </location>
</feature>
<feature type="region of interest" description="Disordered" evidence="1">
    <location>
        <begin position="36"/>
        <end position="63"/>
    </location>
</feature>
<dbReference type="PANTHER" id="PTHR34666:SF7">
    <property type="match status" value="1"/>
</dbReference>
<protein>
    <submittedName>
        <fullName evidence="2">Uncharacterized protein</fullName>
    </submittedName>
</protein>
<evidence type="ECO:0000313" key="2">
    <source>
        <dbReference type="EMBL" id="CAK9326115.1"/>
    </source>
</evidence>
<dbReference type="PANTHER" id="PTHR34666">
    <property type="entry name" value="EXPRESSED PROTEIN"/>
    <property type="match status" value="1"/>
</dbReference>
<name>A0ABP0Z004_9ROSI</name>